<keyword evidence="6" id="KW-0479">Metal-binding</keyword>
<sequence length="212" mass="24170">MIILSAGQGGRQARRNCKQTSAEILTVLLLIHCLFSNITQNDGKEPPGPTPLPIFGNFLQLYLKKTHVTLLELSKQFGSIFTIYLGTKKVVVLVGYNAVKEALVDYAEVFGERDLTPIIDEHFQGHGIVWANDDTWKEMRRFSMINLKDFGMGKKEFEDKIIEECHYLMEAFKQFKGEFDVNQSLNNATANIICSLIYGNRFDYNDLEFTSL</sequence>
<evidence type="ECO:0000256" key="3">
    <source>
        <dbReference type="ARBA" id="ARBA00004406"/>
    </source>
</evidence>
<dbReference type="Gene3D" id="1.10.630.10">
    <property type="entry name" value="Cytochrome P450"/>
    <property type="match status" value="1"/>
</dbReference>
<reference evidence="15" key="1">
    <citation type="submission" date="2025-08" db="UniProtKB">
        <authorList>
            <consortium name="RefSeq"/>
        </authorList>
    </citation>
    <scope>IDENTIFICATION</scope>
</reference>
<evidence type="ECO:0000256" key="9">
    <source>
        <dbReference type="ARBA" id="ARBA00023002"/>
    </source>
</evidence>
<dbReference type="GO" id="GO:0020037">
    <property type="term" value="F:heme binding"/>
    <property type="evidence" value="ECO:0007669"/>
    <property type="project" value="InterPro"/>
</dbReference>
<dbReference type="PRINTS" id="PR00463">
    <property type="entry name" value="EP450I"/>
</dbReference>
<dbReference type="AlphaFoldDB" id="A0A9Y3RZK3"/>
<proteinExistence type="inferred from homology"/>
<dbReference type="FunFam" id="1.10.630.10:FF:000238">
    <property type="entry name" value="Cytochrome P450 2A6"/>
    <property type="match status" value="1"/>
</dbReference>
<dbReference type="GeneID" id="102211766"/>
<comment type="cofactor">
    <cofactor evidence="1">
        <name>heme</name>
        <dbReference type="ChEBI" id="CHEBI:30413"/>
    </cofactor>
</comment>
<dbReference type="GO" id="GO:0006805">
    <property type="term" value="P:xenobiotic metabolic process"/>
    <property type="evidence" value="ECO:0007669"/>
    <property type="project" value="TreeGrafter"/>
</dbReference>
<evidence type="ECO:0000256" key="5">
    <source>
        <dbReference type="ARBA" id="ARBA00022617"/>
    </source>
</evidence>
<dbReference type="InterPro" id="IPR002401">
    <property type="entry name" value="Cyt_P450_E_grp-I"/>
</dbReference>
<evidence type="ECO:0000256" key="10">
    <source>
        <dbReference type="ARBA" id="ARBA00023004"/>
    </source>
</evidence>
<dbReference type="InterPro" id="IPR001128">
    <property type="entry name" value="Cyt_P450"/>
</dbReference>
<dbReference type="InterPro" id="IPR050182">
    <property type="entry name" value="Cytochrome_P450_fam2"/>
</dbReference>
<evidence type="ECO:0000256" key="8">
    <source>
        <dbReference type="ARBA" id="ARBA00022848"/>
    </source>
</evidence>
<dbReference type="GO" id="GO:0005789">
    <property type="term" value="C:endoplasmic reticulum membrane"/>
    <property type="evidence" value="ECO:0007669"/>
    <property type="project" value="UniProtKB-SubCell"/>
</dbReference>
<dbReference type="PANTHER" id="PTHR24300">
    <property type="entry name" value="CYTOCHROME P450 508A4-RELATED"/>
    <property type="match status" value="1"/>
</dbReference>
<evidence type="ECO:0000256" key="12">
    <source>
        <dbReference type="ARBA" id="ARBA00023136"/>
    </source>
</evidence>
<evidence type="ECO:0000256" key="6">
    <source>
        <dbReference type="ARBA" id="ARBA00022723"/>
    </source>
</evidence>
<feature type="non-terminal residue" evidence="15">
    <location>
        <position position="212"/>
    </location>
</feature>
<keyword evidence="8" id="KW-0492">Microsome</keyword>
<dbReference type="GO" id="GO:0005506">
    <property type="term" value="F:iron ion binding"/>
    <property type="evidence" value="ECO:0007669"/>
    <property type="project" value="InterPro"/>
</dbReference>
<dbReference type="Pfam" id="PF00067">
    <property type="entry name" value="p450"/>
    <property type="match status" value="1"/>
</dbReference>
<organism evidence="14 15">
    <name type="scientific">Pundamilia nyererei</name>
    <dbReference type="NCBI Taxonomy" id="303518"/>
    <lineage>
        <taxon>Eukaryota</taxon>
        <taxon>Metazoa</taxon>
        <taxon>Chordata</taxon>
        <taxon>Craniata</taxon>
        <taxon>Vertebrata</taxon>
        <taxon>Euteleostomi</taxon>
        <taxon>Actinopterygii</taxon>
        <taxon>Neopterygii</taxon>
        <taxon>Teleostei</taxon>
        <taxon>Neoteleostei</taxon>
        <taxon>Acanthomorphata</taxon>
        <taxon>Ovalentaria</taxon>
        <taxon>Cichlomorphae</taxon>
        <taxon>Cichliformes</taxon>
        <taxon>Cichlidae</taxon>
        <taxon>African cichlids</taxon>
        <taxon>Pseudocrenilabrinae</taxon>
        <taxon>Haplochromini</taxon>
        <taxon>Pundamilia</taxon>
    </lineage>
</organism>
<evidence type="ECO:0000313" key="14">
    <source>
        <dbReference type="Proteomes" id="UP000695023"/>
    </source>
</evidence>
<evidence type="ECO:0000256" key="1">
    <source>
        <dbReference type="ARBA" id="ARBA00001971"/>
    </source>
</evidence>
<protein>
    <submittedName>
        <fullName evidence="15">Cytochrome P450 2K1-like</fullName>
    </submittedName>
</protein>
<name>A0A9Y3RZK3_9CICH</name>
<keyword evidence="9" id="KW-0560">Oxidoreductase</keyword>
<comment type="subcellular location">
    <subcellularLocation>
        <location evidence="3">Endoplasmic reticulum membrane</location>
        <topology evidence="3">Peripheral membrane protein</topology>
    </subcellularLocation>
    <subcellularLocation>
        <location evidence="2">Microsome membrane</location>
        <topology evidence="2">Peripheral membrane protein</topology>
    </subcellularLocation>
</comment>
<keyword evidence="12" id="KW-0472">Membrane</keyword>
<accession>A0A9Y3RZK3</accession>
<dbReference type="SUPFAM" id="SSF48264">
    <property type="entry name" value="Cytochrome P450"/>
    <property type="match status" value="1"/>
</dbReference>
<evidence type="ECO:0000313" key="15">
    <source>
        <dbReference type="RefSeq" id="XP_005753177.1"/>
    </source>
</evidence>
<keyword evidence="7" id="KW-0256">Endoplasmic reticulum</keyword>
<dbReference type="PANTHER" id="PTHR24300:SF319">
    <property type="entry name" value="CYTOCHROME P450, FAMILY 2, SUBFAMILY AC, POLYPEPTIDE 1"/>
    <property type="match status" value="1"/>
</dbReference>
<keyword evidence="14" id="KW-1185">Reference proteome</keyword>
<evidence type="ECO:0000256" key="11">
    <source>
        <dbReference type="ARBA" id="ARBA00023033"/>
    </source>
</evidence>
<feature type="chain" id="PRO_5041363871" evidence="13">
    <location>
        <begin position="44"/>
        <end position="212"/>
    </location>
</feature>
<keyword evidence="10" id="KW-0408">Iron</keyword>
<dbReference type="GO" id="GO:0016712">
    <property type="term" value="F:oxidoreductase activity, acting on paired donors, with incorporation or reduction of molecular oxygen, reduced flavin or flavoprotein as one donor, and incorporation of one atom of oxygen"/>
    <property type="evidence" value="ECO:0007669"/>
    <property type="project" value="TreeGrafter"/>
</dbReference>
<comment type="similarity">
    <text evidence="4">Belongs to the cytochrome P450 family.</text>
</comment>
<evidence type="ECO:0000256" key="4">
    <source>
        <dbReference type="ARBA" id="ARBA00010617"/>
    </source>
</evidence>
<keyword evidence="5" id="KW-0349">Heme</keyword>
<keyword evidence="13" id="KW-0732">Signal</keyword>
<evidence type="ECO:0000256" key="7">
    <source>
        <dbReference type="ARBA" id="ARBA00022824"/>
    </source>
</evidence>
<dbReference type="GO" id="GO:0006082">
    <property type="term" value="P:organic acid metabolic process"/>
    <property type="evidence" value="ECO:0007669"/>
    <property type="project" value="TreeGrafter"/>
</dbReference>
<evidence type="ECO:0000256" key="2">
    <source>
        <dbReference type="ARBA" id="ARBA00004174"/>
    </source>
</evidence>
<feature type="signal peptide" evidence="13">
    <location>
        <begin position="1"/>
        <end position="43"/>
    </location>
</feature>
<keyword evidence="11" id="KW-0503">Monooxygenase</keyword>
<dbReference type="RefSeq" id="XP_005753177.1">
    <property type="nucleotide sequence ID" value="XM_005753120.1"/>
</dbReference>
<dbReference type="Proteomes" id="UP000695023">
    <property type="component" value="Unplaced"/>
</dbReference>
<evidence type="ECO:0000256" key="13">
    <source>
        <dbReference type="SAM" id="SignalP"/>
    </source>
</evidence>
<dbReference type="InterPro" id="IPR036396">
    <property type="entry name" value="Cyt_P450_sf"/>
</dbReference>
<gene>
    <name evidence="15" type="primary">LOC102211766</name>
</gene>